<gene>
    <name evidence="2" type="ORF">V7x_28540</name>
</gene>
<dbReference type="Proteomes" id="UP000316476">
    <property type="component" value="Unassembled WGS sequence"/>
</dbReference>
<evidence type="ECO:0000313" key="3">
    <source>
        <dbReference type="Proteomes" id="UP000316476"/>
    </source>
</evidence>
<reference evidence="2 3" key="1">
    <citation type="submission" date="2019-02" db="EMBL/GenBank/DDBJ databases">
        <title>Deep-cultivation of Planctomycetes and their phenomic and genomic characterization uncovers novel biology.</title>
        <authorList>
            <person name="Wiegand S."/>
            <person name="Jogler M."/>
            <person name="Boedeker C."/>
            <person name="Pinto D."/>
            <person name="Vollmers J."/>
            <person name="Rivas-Marin E."/>
            <person name="Kohn T."/>
            <person name="Peeters S.H."/>
            <person name="Heuer A."/>
            <person name="Rast P."/>
            <person name="Oberbeckmann S."/>
            <person name="Bunk B."/>
            <person name="Jeske O."/>
            <person name="Meyerdierks A."/>
            <person name="Storesund J.E."/>
            <person name="Kallscheuer N."/>
            <person name="Luecker S."/>
            <person name="Lage O.M."/>
            <person name="Pohl T."/>
            <person name="Merkel B.J."/>
            <person name="Hornburger P."/>
            <person name="Mueller R.-W."/>
            <person name="Bruemmer F."/>
            <person name="Labrenz M."/>
            <person name="Spormann A.M."/>
            <person name="Op Den Camp H."/>
            <person name="Overmann J."/>
            <person name="Amann R."/>
            <person name="Jetten M.S.M."/>
            <person name="Mascher T."/>
            <person name="Medema M.H."/>
            <person name="Devos D.P."/>
            <person name="Kaster A.-K."/>
            <person name="Ovreas L."/>
            <person name="Rohde M."/>
            <person name="Galperin M.Y."/>
            <person name="Jogler C."/>
        </authorList>
    </citation>
    <scope>NUCLEOTIDE SEQUENCE [LARGE SCALE GENOMIC DNA]</scope>
    <source>
        <strain evidence="2 3">V7</strain>
    </source>
</reference>
<proteinExistence type="predicted"/>
<feature type="region of interest" description="Disordered" evidence="1">
    <location>
        <begin position="74"/>
        <end position="93"/>
    </location>
</feature>
<evidence type="ECO:0000256" key="1">
    <source>
        <dbReference type="SAM" id="MobiDB-lite"/>
    </source>
</evidence>
<dbReference type="AlphaFoldDB" id="A0A5C6G1B6"/>
<dbReference type="OrthoDB" id="965837at2"/>
<name>A0A5C6G1B6_9PLAN</name>
<feature type="region of interest" description="Disordered" evidence="1">
    <location>
        <begin position="99"/>
        <end position="122"/>
    </location>
</feature>
<organism evidence="2 3">
    <name type="scientific">Crateriforma conspicua</name>
    <dbReference type="NCBI Taxonomy" id="2527996"/>
    <lineage>
        <taxon>Bacteria</taxon>
        <taxon>Pseudomonadati</taxon>
        <taxon>Planctomycetota</taxon>
        <taxon>Planctomycetia</taxon>
        <taxon>Planctomycetales</taxon>
        <taxon>Planctomycetaceae</taxon>
        <taxon>Crateriforma</taxon>
    </lineage>
</organism>
<sequence length="122" mass="13316">MSENTQTPTFDQWAVVDVMGHQRYVGHVTEETVAGCGFIRVDVPATDKRPSFTKLLGTSSIYAISPVSESIARRMAAGRDQTPIESYELPEGRSGLVIESAAGTATAQGDDFDDDMEDDQQW</sequence>
<feature type="compositionally biased region" description="Acidic residues" evidence="1">
    <location>
        <begin position="110"/>
        <end position="122"/>
    </location>
</feature>
<comment type="caution">
    <text evidence="2">The sequence shown here is derived from an EMBL/GenBank/DDBJ whole genome shotgun (WGS) entry which is preliminary data.</text>
</comment>
<dbReference type="EMBL" id="SJPZ01000001">
    <property type="protein sequence ID" value="TWU67280.1"/>
    <property type="molecule type" value="Genomic_DNA"/>
</dbReference>
<protein>
    <submittedName>
        <fullName evidence="2">Uncharacterized protein</fullName>
    </submittedName>
</protein>
<accession>A0A5C6G1B6</accession>
<dbReference type="RefSeq" id="WP_146413713.1">
    <property type="nucleotide sequence ID" value="NZ_SJPZ01000001.1"/>
</dbReference>
<evidence type="ECO:0000313" key="2">
    <source>
        <dbReference type="EMBL" id="TWU67280.1"/>
    </source>
</evidence>